<protein>
    <recommendedName>
        <fullName evidence="1">PPM-type phosphatase domain-containing protein</fullName>
    </recommendedName>
</protein>
<dbReference type="RefSeq" id="WP_008739677.1">
    <property type="nucleotide sequence ID" value="NZ_CP004387.1"/>
</dbReference>
<dbReference type="InterPro" id="IPR036457">
    <property type="entry name" value="PPM-type-like_dom_sf"/>
</dbReference>
<dbReference type="SUPFAM" id="SSF81606">
    <property type="entry name" value="PP2C-like"/>
    <property type="match status" value="1"/>
</dbReference>
<feature type="domain" description="PPM-type phosphatase" evidence="1">
    <location>
        <begin position="14"/>
        <end position="219"/>
    </location>
</feature>
<dbReference type="Gene3D" id="3.60.40.10">
    <property type="entry name" value="PPM-type phosphatase domain"/>
    <property type="match status" value="1"/>
</dbReference>
<dbReference type="HOGENOM" id="CLU_102554_0_0_6"/>
<dbReference type="OrthoDB" id="9816099at2"/>
<dbReference type="STRING" id="391936.S7S_02555"/>
<sequence>MLDQLWNSWGASVIGPLHVKAGIPNQDSWMARRYKWGNVVVVSDGLGSKAHSDHGSKAACLAVFEAAKSYQNTPDANIVDILRLIHANWLVKIAPYSSTDCSATCLFAIQIEGIITLGRLGDGMIAALGETGENHLILSDNKQASFSNYTNSLQQEFKPDQWETATIESTACNAVVLCTDGISDDLLPEKQMTFAQELYSTYADLESEEIKRDLKRWLNEWPVPGHSDDKTIACLFKKGGSQ</sequence>
<proteinExistence type="predicted"/>
<dbReference type="EMBL" id="CP004387">
    <property type="protein sequence ID" value="AJD46933.1"/>
    <property type="molecule type" value="Genomic_DNA"/>
</dbReference>
<dbReference type="AlphaFoldDB" id="A0A0B4XK57"/>
<evidence type="ECO:0000313" key="2">
    <source>
        <dbReference type="EMBL" id="AJD46933.1"/>
    </source>
</evidence>
<dbReference type="Proteomes" id="UP000006764">
    <property type="component" value="Chromosome"/>
</dbReference>
<accession>A0A0B4XK57</accession>
<evidence type="ECO:0000259" key="1">
    <source>
        <dbReference type="Pfam" id="PF13672"/>
    </source>
</evidence>
<dbReference type="Pfam" id="PF13672">
    <property type="entry name" value="PP2C_2"/>
    <property type="match status" value="1"/>
</dbReference>
<keyword evidence="3" id="KW-1185">Reference proteome</keyword>
<dbReference type="InterPro" id="IPR001932">
    <property type="entry name" value="PPM-type_phosphatase-like_dom"/>
</dbReference>
<reference evidence="2 3" key="1">
    <citation type="journal article" date="2012" name="J. Bacteriol.">
        <title>Genome sequence of an alkane-degrading bacterium, Alcanivorax pacificus type strain W11-5, isolated from deep sea sediment.</title>
        <authorList>
            <person name="Lai Q."/>
            <person name="Shao Z."/>
        </authorList>
    </citation>
    <scope>NUCLEOTIDE SEQUENCE [LARGE SCALE GENOMIC DNA]</scope>
    <source>
        <strain evidence="2 3">W11-5</strain>
    </source>
</reference>
<evidence type="ECO:0000313" key="3">
    <source>
        <dbReference type="Proteomes" id="UP000006764"/>
    </source>
</evidence>
<name>A0A0B4XK57_9GAMM</name>
<organism evidence="2 3">
    <name type="scientific">Isoalcanivorax pacificus W11-5</name>
    <dbReference type="NCBI Taxonomy" id="391936"/>
    <lineage>
        <taxon>Bacteria</taxon>
        <taxon>Pseudomonadati</taxon>
        <taxon>Pseudomonadota</taxon>
        <taxon>Gammaproteobacteria</taxon>
        <taxon>Oceanospirillales</taxon>
        <taxon>Alcanivoracaceae</taxon>
        <taxon>Isoalcanivorax</taxon>
    </lineage>
</organism>
<gene>
    <name evidence="2" type="ORF">S7S_02555</name>
</gene>
<dbReference type="KEGG" id="apac:S7S_02555"/>